<dbReference type="RefSeq" id="WP_116517647.1">
    <property type="nucleotide sequence ID" value="NZ_PDUX01000001.1"/>
</dbReference>
<feature type="signal peptide" evidence="2">
    <location>
        <begin position="1"/>
        <end position="28"/>
    </location>
</feature>
<keyword evidence="2" id="KW-0732">Signal</keyword>
<evidence type="ECO:0000313" key="4">
    <source>
        <dbReference type="EMBL" id="PVY68570.1"/>
    </source>
</evidence>
<evidence type="ECO:0000256" key="1">
    <source>
        <dbReference type="SAM" id="MobiDB-lite"/>
    </source>
</evidence>
<evidence type="ECO:0000313" key="5">
    <source>
        <dbReference type="Proteomes" id="UP000246145"/>
    </source>
</evidence>
<comment type="caution">
    <text evidence="4">The sequence shown here is derived from an EMBL/GenBank/DDBJ whole genome shotgun (WGS) entry which is preliminary data.</text>
</comment>
<keyword evidence="5" id="KW-1185">Reference proteome</keyword>
<feature type="compositionally biased region" description="Gly residues" evidence="1">
    <location>
        <begin position="50"/>
        <end position="95"/>
    </location>
</feature>
<feature type="chain" id="PRO_5015750645" evidence="2">
    <location>
        <begin position="29"/>
        <end position="411"/>
    </location>
</feature>
<dbReference type="Proteomes" id="UP000246145">
    <property type="component" value="Unassembled WGS sequence"/>
</dbReference>
<dbReference type="OrthoDB" id="8657292at2"/>
<protein>
    <submittedName>
        <fullName evidence="4">Collagen-like protein</fullName>
    </submittedName>
</protein>
<dbReference type="PROSITE" id="PS51257">
    <property type="entry name" value="PROKAR_LIPOPROTEIN"/>
    <property type="match status" value="1"/>
</dbReference>
<name>A0A2U1CRP1_9BURK</name>
<gene>
    <name evidence="4" type="ORF">C7440_0977</name>
</gene>
<reference evidence="4 5" key="1">
    <citation type="submission" date="2018-04" db="EMBL/GenBank/DDBJ databases">
        <title>Genomic Encyclopedia of Type Strains, Phase IV (KMG-IV): sequencing the most valuable type-strain genomes for metagenomic binning, comparative biology and taxonomic classification.</title>
        <authorList>
            <person name="Goeker M."/>
        </authorList>
    </citation>
    <scope>NUCLEOTIDE SEQUENCE [LARGE SCALE GENOMIC DNA]</scope>
    <source>
        <strain evidence="4 5">DSM 10065</strain>
    </source>
</reference>
<keyword evidence="4" id="KW-0176">Collagen</keyword>
<dbReference type="InterPro" id="IPR031929">
    <property type="entry name" value="CLP_mid"/>
</dbReference>
<evidence type="ECO:0000259" key="3">
    <source>
        <dbReference type="Pfam" id="PF15984"/>
    </source>
</evidence>
<dbReference type="AlphaFoldDB" id="A0A2U1CRP1"/>
<feature type="domain" description="Bacterial collagen-like protein middle" evidence="3">
    <location>
        <begin position="213"/>
        <end position="365"/>
    </location>
</feature>
<proteinExistence type="predicted"/>
<organism evidence="4 5">
    <name type="scientific">Pusillimonas noertemannii</name>
    <dbReference type="NCBI Taxonomy" id="305977"/>
    <lineage>
        <taxon>Bacteria</taxon>
        <taxon>Pseudomonadati</taxon>
        <taxon>Pseudomonadota</taxon>
        <taxon>Betaproteobacteria</taxon>
        <taxon>Burkholderiales</taxon>
        <taxon>Alcaligenaceae</taxon>
        <taxon>Pusillimonas</taxon>
    </lineage>
</organism>
<accession>A0A2U1CRP1</accession>
<feature type="domain" description="Bacterial collagen-like protein middle" evidence="3">
    <location>
        <begin position="135"/>
        <end position="210"/>
    </location>
</feature>
<sequence length="411" mass="37757">MRLNDKATKFDMTGAFRLTLLAGMLAGAAVLSACSSGSTRGDMAQASPPAGGGSQGDGGSGTGGDGSSGTGGGSGETGGNGTGGGNGSGQDGGNGATQSGALETSLGNVGQAADNVVDTEASTALAGTGGVLDGVTDPATSAITVVTQAVGEGTGTGQPADGLLTRVGTAVSSAGTDVGDTGIGGNVGTGAGALLEGAGDTVSSAGDLLNENPDNPQPLNTTLDHATGSVTALTEALGSDGGLLKPIGTTAAELGVASGDPNPVLQPALGNTGQAVDNIASTNLAGSLGNTGRSLDTVVAPVTDSVGHAGQAVGDGIGIGPTANGVLAKAGGALETAGGHAGSSGLGGAVSNVGSAVAASGGLVHAGPDSQNPIGQVLDHTTGAVDSLTRGGAGGGLLSPVSGLLGGVAHK</sequence>
<dbReference type="EMBL" id="QEKO01000001">
    <property type="protein sequence ID" value="PVY68570.1"/>
    <property type="molecule type" value="Genomic_DNA"/>
</dbReference>
<evidence type="ECO:0000256" key="2">
    <source>
        <dbReference type="SAM" id="SignalP"/>
    </source>
</evidence>
<feature type="region of interest" description="Disordered" evidence="1">
    <location>
        <begin position="36"/>
        <end position="102"/>
    </location>
</feature>
<dbReference type="Pfam" id="PF15984">
    <property type="entry name" value="Collagen_mid"/>
    <property type="match status" value="2"/>
</dbReference>